<dbReference type="KEGG" id="tes:BW730_02250"/>
<dbReference type="EC" id="5.4.2.6" evidence="9"/>
<dbReference type="GO" id="GO:0046872">
    <property type="term" value="F:metal ion binding"/>
    <property type="evidence" value="ECO:0007669"/>
    <property type="project" value="UniProtKB-KW"/>
</dbReference>
<comment type="catalytic activity">
    <reaction evidence="8">
        <text>beta-D-glucose 1-phosphate = beta-D-glucose 6-phosphate</text>
        <dbReference type="Rhea" id="RHEA:20113"/>
        <dbReference type="ChEBI" id="CHEBI:57684"/>
        <dbReference type="ChEBI" id="CHEBI:58247"/>
        <dbReference type="EC" id="5.4.2.6"/>
    </reaction>
</comment>
<gene>
    <name evidence="12" type="ORF">BW730_02250</name>
</gene>
<dbReference type="InterPro" id="IPR036412">
    <property type="entry name" value="HAD-like_sf"/>
</dbReference>
<keyword evidence="3" id="KW-0597">Phosphoprotein</keyword>
<evidence type="ECO:0000256" key="10">
    <source>
        <dbReference type="ARBA" id="ARBA00044991"/>
    </source>
</evidence>
<dbReference type="STRING" id="1332264.BW730_02250"/>
<reference evidence="13" key="1">
    <citation type="submission" date="2017-02" db="EMBL/GenBank/DDBJ databases">
        <title>Tessaracoccus aquaemaris sp. nov., isolated from the intestine of a Korean rockfish, Sebastes schlegelii, in a marine aquaculture pond.</title>
        <authorList>
            <person name="Tak E.J."/>
            <person name="Bae J.-W."/>
        </authorList>
    </citation>
    <scope>NUCLEOTIDE SEQUENCE [LARGE SCALE GENOMIC DNA]</scope>
    <source>
        <strain evidence="13">NSG39</strain>
    </source>
</reference>
<protein>
    <recommendedName>
        <fullName evidence="10">Beta-phosphoglucomutase</fullName>
        <ecNumber evidence="9">5.4.2.6</ecNumber>
    </recommendedName>
</protein>
<evidence type="ECO:0000256" key="2">
    <source>
        <dbReference type="ARBA" id="ARBA00006171"/>
    </source>
</evidence>
<evidence type="ECO:0000256" key="1">
    <source>
        <dbReference type="ARBA" id="ARBA00001946"/>
    </source>
</evidence>
<dbReference type="OrthoDB" id="9797743at2"/>
<dbReference type="NCBIfam" id="TIGR01509">
    <property type="entry name" value="HAD-SF-IA-v3"/>
    <property type="match status" value="1"/>
</dbReference>
<dbReference type="Proteomes" id="UP000188145">
    <property type="component" value="Chromosome"/>
</dbReference>
<evidence type="ECO:0000256" key="3">
    <source>
        <dbReference type="ARBA" id="ARBA00022553"/>
    </source>
</evidence>
<evidence type="ECO:0000256" key="7">
    <source>
        <dbReference type="ARBA" id="ARBA00023277"/>
    </source>
</evidence>
<evidence type="ECO:0000313" key="13">
    <source>
        <dbReference type="Proteomes" id="UP000188145"/>
    </source>
</evidence>
<dbReference type="InterPro" id="IPR023198">
    <property type="entry name" value="PGP-like_dom2"/>
</dbReference>
<dbReference type="NCBIfam" id="TIGR02009">
    <property type="entry name" value="PGMB-YQAB-SF"/>
    <property type="match status" value="1"/>
</dbReference>
<comment type="similarity">
    <text evidence="2">Belongs to the HAD-like hydrolase superfamily. CbbY/CbbZ/Gph/YieH family.</text>
</comment>
<evidence type="ECO:0000256" key="9">
    <source>
        <dbReference type="ARBA" id="ARBA00044968"/>
    </source>
</evidence>
<dbReference type="GO" id="GO:0008801">
    <property type="term" value="F:beta-phosphoglucomutase activity"/>
    <property type="evidence" value="ECO:0007669"/>
    <property type="project" value="UniProtKB-EC"/>
</dbReference>
<dbReference type="Gene3D" id="1.10.150.240">
    <property type="entry name" value="Putative phosphatase, domain 2"/>
    <property type="match status" value="1"/>
</dbReference>
<dbReference type="EMBL" id="CP019606">
    <property type="protein sequence ID" value="AQP46537.1"/>
    <property type="molecule type" value="Genomic_DNA"/>
</dbReference>
<dbReference type="InterPro" id="IPR051600">
    <property type="entry name" value="Beta-PGM-like"/>
</dbReference>
<dbReference type="PANTHER" id="PTHR46193:SF18">
    <property type="entry name" value="HEXITOL PHOSPHATASE B"/>
    <property type="match status" value="1"/>
</dbReference>
<dbReference type="Gene3D" id="3.40.50.1000">
    <property type="entry name" value="HAD superfamily/HAD-like"/>
    <property type="match status" value="1"/>
</dbReference>
<proteinExistence type="inferred from homology"/>
<organism evidence="12 13">
    <name type="scientific">Tessaracoccus aquimaris</name>
    <dbReference type="NCBI Taxonomy" id="1332264"/>
    <lineage>
        <taxon>Bacteria</taxon>
        <taxon>Bacillati</taxon>
        <taxon>Actinomycetota</taxon>
        <taxon>Actinomycetes</taxon>
        <taxon>Propionibacteriales</taxon>
        <taxon>Propionibacteriaceae</taxon>
        <taxon>Tessaracoccus</taxon>
    </lineage>
</organism>
<dbReference type="InterPro" id="IPR023214">
    <property type="entry name" value="HAD_sf"/>
</dbReference>
<dbReference type="InterPro" id="IPR006439">
    <property type="entry name" value="HAD-SF_hydro_IA"/>
</dbReference>
<evidence type="ECO:0000256" key="5">
    <source>
        <dbReference type="ARBA" id="ARBA00022842"/>
    </source>
</evidence>
<dbReference type="SUPFAM" id="SSF56784">
    <property type="entry name" value="HAD-like"/>
    <property type="match status" value="1"/>
</dbReference>
<dbReference type="InterPro" id="IPR010976">
    <property type="entry name" value="B-phosphoglucomutase_hydrolase"/>
</dbReference>
<evidence type="ECO:0000256" key="11">
    <source>
        <dbReference type="SAM" id="MobiDB-lite"/>
    </source>
</evidence>
<evidence type="ECO:0000256" key="8">
    <source>
        <dbReference type="ARBA" id="ARBA00044926"/>
    </source>
</evidence>
<feature type="region of interest" description="Disordered" evidence="11">
    <location>
        <begin position="72"/>
        <end position="91"/>
    </location>
</feature>
<keyword evidence="6" id="KW-0413">Isomerase</keyword>
<keyword evidence="7" id="KW-0119">Carbohydrate metabolism</keyword>
<evidence type="ECO:0000256" key="6">
    <source>
        <dbReference type="ARBA" id="ARBA00023235"/>
    </source>
</evidence>
<accession>A0A1Q2CK96</accession>
<keyword evidence="4" id="KW-0479">Metal-binding</keyword>
<evidence type="ECO:0000313" key="12">
    <source>
        <dbReference type="EMBL" id="AQP46537.1"/>
    </source>
</evidence>
<name>A0A1Q2CK96_9ACTN</name>
<keyword evidence="13" id="KW-1185">Reference proteome</keyword>
<dbReference type="SFLD" id="SFLDG01129">
    <property type="entry name" value="C1.5:_HAD__Beta-PGM__Phosphata"/>
    <property type="match status" value="1"/>
</dbReference>
<dbReference type="RefSeq" id="WP_077684834.1">
    <property type="nucleotide sequence ID" value="NZ_CP019606.1"/>
</dbReference>
<sequence length="236" mass="24425">MEWSRYSAVLFDLDGVVTPTALVHMRAWREMFTAFLEGRADQAPYTDEDYYAHVDGLPRDDGVRGFLASRGISLPDGTPDDPPEAETVNGLGNRKNQAFNAILTRDGVTPYPGTVEVIHLLADAGIPMAIVSSSKNTPAVLRAAKLSHFFAVVVDGNVAEAESLAGKPAPDTFLRAAQLLGVAPATAVAVEDAVSGVAAGAAGGFGLVIGVDRGAGEGRLRQAGAGVVVGDLGELA</sequence>
<comment type="cofactor">
    <cofactor evidence="1">
        <name>Mg(2+)</name>
        <dbReference type="ChEBI" id="CHEBI:18420"/>
    </cofactor>
</comment>
<evidence type="ECO:0000256" key="4">
    <source>
        <dbReference type="ARBA" id="ARBA00022723"/>
    </source>
</evidence>
<dbReference type="AlphaFoldDB" id="A0A1Q2CK96"/>
<keyword evidence="5" id="KW-0460">Magnesium</keyword>
<dbReference type="SFLD" id="SFLDS00003">
    <property type="entry name" value="Haloacid_Dehalogenase"/>
    <property type="match status" value="1"/>
</dbReference>
<dbReference type="Pfam" id="PF00702">
    <property type="entry name" value="Hydrolase"/>
    <property type="match status" value="1"/>
</dbReference>
<dbReference type="PANTHER" id="PTHR46193">
    <property type="entry name" value="6-PHOSPHOGLUCONATE PHOSPHATASE"/>
    <property type="match status" value="1"/>
</dbReference>